<sequence length="158" mass="16093">MDPRLDPLGGCSGSRPPRLWTTDVRSAGFLFDVPMTGPSEPRPPAASGENAALDVPGGPVREALQAAGYTGAARVGGTWAVRAPDGAACALQVLRRAELGPGVDERVARLRTVEHAHVARVATVVEAGESSPSCSAAGPGRPCGTSSRGVAPYARARS</sequence>
<organism evidence="2 3">
    <name type="scientific">Luteimicrobium album</name>
    <dbReference type="NCBI Taxonomy" id="1054550"/>
    <lineage>
        <taxon>Bacteria</taxon>
        <taxon>Bacillati</taxon>
        <taxon>Actinomycetota</taxon>
        <taxon>Actinomycetes</taxon>
        <taxon>Micrococcales</taxon>
        <taxon>Luteimicrobium</taxon>
    </lineage>
</organism>
<feature type="region of interest" description="Disordered" evidence="1">
    <location>
        <begin position="36"/>
        <end position="56"/>
    </location>
</feature>
<gene>
    <name evidence="2" type="ORF">GCM10025864_34160</name>
</gene>
<comment type="caution">
    <text evidence="2">The sequence shown here is derived from an EMBL/GenBank/DDBJ whole genome shotgun (WGS) entry which is preliminary data.</text>
</comment>
<feature type="region of interest" description="Disordered" evidence="1">
    <location>
        <begin position="128"/>
        <end position="158"/>
    </location>
</feature>
<evidence type="ECO:0008006" key="4">
    <source>
        <dbReference type="Google" id="ProtNLM"/>
    </source>
</evidence>
<name>A0ABQ6I5B4_9MICO</name>
<proteinExistence type="predicted"/>
<dbReference type="Proteomes" id="UP001157091">
    <property type="component" value="Unassembled WGS sequence"/>
</dbReference>
<evidence type="ECO:0000313" key="3">
    <source>
        <dbReference type="Proteomes" id="UP001157091"/>
    </source>
</evidence>
<evidence type="ECO:0000256" key="1">
    <source>
        <dbReference type="SAM" id="MobiDB-lite"/>
    </source>
</evidence>
<dbReference type="EMBL" id="BSUK01000001">
    <property type="protein sequence ID" value="GMA25657.1"/>
    <property type="molecule type" value="Genomic_DNA"/>
</dbReference>
<protein>
    <recommendedName>
        <fullName evidence="4">Aminoglycoside phosphotransferase domain-containing protein</fullName>
    </recommendedName>
</protein>
<evidence type="ECO:0000313" key="2">
    <source>
        <dbReference type="EMBL" id="GMA25657.1"/>
    </source>
</evidence>
<accession>A0ABQ6I5B4</accession>
<keyword evidence="3" id="KW-1185">Reference proteome</keyword>
<reference evidence="3" key="1">
    <citation type="journal article" date="2019" name="Int. J. Syst. Evol. Microbiol.">
        <title>The Global Catalogue of Microorganisms (GCM) 10K type strain sequencing project: providing services to taxonomists for standard genome sequencing and annotation.</title>
        <authorList>
            <consortium name="The Broad Institute Genomics Platform"/>
            <consortium name="The Broad Institute Genome Sequencing Center for Infectious Disease"/>
            <person name="Wu L."/>
            <person name="Ma J."/>
        </authorList>
    </citation>
    <scope>NUCLEOTIDE SEQUENCE [LARGE SCALE GENOMIC DNA]</scope>
    <source>
        <strain evidence="3">NBRC 106348</strain>
    </source>
</reference>